<feature type="region of interest" description="Disordered" evidence="1">
    <location>
        <begin position="25"/>
        <end position="113"/>
    </location>
</feature>
<accession>A0A931H5I7</accession>
<feature type="chain" id="PRO_5037044307" description="DUF4148 domain-containing protein" evidence="2">
    <location>
        <begin position="25"/>
        <end position="151"/>
    </location>
</feature>
<comment type="caution">
    <text evidence="3">The sequence shown here is derived from an EMBL/GenBank/DDBJ whole genome shotgun (WGS) entry which is preliminary data.</text>
</comment>
<sequence>MTSNKTPVYLSVLMAGLLAAGAHAQSTSAAGNSDLPPKAGEASTQTMGAPNAKTTNETASEAPAMSKDSIRQDAQGRDSASATTRVPGKAGEASTMVQGKPNANKQVAAKTRDEVRGQLLASRQTYQDNLRAMRSAGVKTDTELMATTTTR</sequence>
<evidence type="ECO:0000313" key="3">
    <source>
        <dbReference type="EMBL" id="MBG9389031.1"/>
    </source>
</evidence>
<feature type="compositionally biased region" description="Polar residues" evidence="1">
    <location>
        <begin position="42"/>
        <end position="59"/>
    </location>
</feature>
<dbReference type="EMBL" id="JADWYS010000001">
    <property type="protein sequence ID" value="MBG9389031.1"/>
    <property type="molecule type" value="Genomic_DNA"/>
</dbReference>
<dbReference type="AlphaFoldDB" id="A0A931H5I7"/>
<protein>
    <recommendedName>
        <fullName evidence="5">DUF4148 domain-containing protein</fullName>
    </recommendedName>
</protein>
<dbReference type="RefSeq" id="WP_196986848.1">
    <property type="nucleotide sequence ID" value="NZ_JADWYS010000001.1"/>
</dbReference>
<evidence type="ECO:0000256" key="1">
    <source>
        <dbReference type="SAM" id="MobiDB-lite"/>
    </source>
</evidence>
<name>A0A931H5I7_9BURK</name>
<keyword evidence="4" id="KW-1185">Reference proteome</keyword>
<gene>
    <name evidence="3" type="ORF">I5803_13430</name>
</gene>
<evidence type="ECO:0008006" key="5">
    <source>
        <dbReference type="Google" id="ProtNLM"/>
    </source>
</evidence>
<feature type="signal peptide" evidence="2">
    <location>
        <begin position="1"/>
        <end position="24"/>
    </location>
</feature>
<evidence type="ECO:0000313" key="4">
    <source>
        <dbReference type="Proteomes" id="UP000651050"/>
    </source>
</evidence>
<organism evidence="3 4">
    <name type="scientific">Caenimonas aquaedulcis</name>
    <dbReference type="NCBI Taxonomy" id="2793270"/>
    <lineage>
        <taxon>Bacteria</taxon>
        <taxon>Pseudomonadati</taxon>
        <taxon>Pseudomonadota</taxon>
        <taxon>Betaproteobacteria</taxon>
        <taxon>Burkholderiales</taxon>
        <taxon>Comamonadaceae</taxon>
        <taxon>Caenimonas</taxon>
    </lineage>
</organism>
<feature type="region of interest" description="Disordered" evidence="1">
    <location>
        <begin position="131"/>
        <end position="151"/>
    </location>
</feature>
<dbReference type="Proteomes" id="UP000651050">
    <property type="component" value="Unassembled WGS sequence"/>
</dbReference>
<feature type="compositionally biased region" description="Polar residues" evidence="1">
    <location>
        <begin position="95"/>
        <end position="105"/>
    </location>
</feature>
<proteinExistence type="predicted"/>
<evidence type="ECO:0000256" key="2">
    <source>
        <dbReference type="SAM" id="SignalP"/>
    </source>
</evidence>
<reference evidence="3" key="1">
    <citation type="submission" date="2020-11" db="EMBL/GenBank/DDBJ databases">
        <title>Bacterial whole genome sequence for Caenimonas sp. DR4.4.</title>
        <authorList>
            <person name="Le V."/>
            <person name="Ko S.-R."/>
            <person name="Ahn C.-Y."/>
            <person name="Oh H.-M."/>
        </authorList>
    </citation>
    <scope>NUCLEOTIDE SEQUENCE</scope>
    <source>
        <strain evidence="3">DR4.4</strain>
    </source>
</reference>
<keyword evidence="2" id="KW-0732">Signal</keyword>